<feature type="chain" id="PRO_5013118753" description="Mid2 domain-containing protein" evidence="2">
    <location>
        <begin position="17"/>
        <end position="130"/>
    </location>
</feature>
<organism evidence="3 4">
    <name type="scientific">Linderina pennispora</name>
    <dbReference type="NCBI Taxonomy" id="61395"/>
    <lineage>
        <taxon>Eukaryota</taxon>
        <taxon>Fungi</taxon>
        <taxon>Fungi incertae sedis</taxon>
        <taxon>Zoopagomycota</taxon>
        <taxon>Kickxellomycotina</taxon>
        <taxon>Kickxellomycetes</taxon>
        <taxon>Kickxellales</taxon>
        <taxon>Kickxellaceae</taxon>
        <taxon>Linderina</taxon>
    </lineage>
</organism>
<proteinExistence type="predicted"/>
<gene>
    <name evidence="3" type="ORF">DL89DRAFT_254260</name>
</gene>
<evidence type="ECO:0008006" key="5">
    <source>
        <dbReference type="Google" id="ProtNLM"/>
    </source>
</evidence>
<dbReference type="Proteomes" id="UP000193922">
    <property type="component" value="Unassembled WGS sequence"/>
</dbReference>
<accession>A0A1Y1WLN2</accession>
<dbReference type="GeneID" id="63801908"/>
<reference evidence="3 4" key="1">
    <citation type="submission" date="2016-07" db="EMBL/GenBank/DDBJ databases">
        <title>Pervasive Adenine N6-methylation of Active Genes in Fungi.</title>
        <authorList>
            <consortium name="DOE Joint Genome Institute"/>
            <person name="Mondo S.J."/>
            <person name="Dannebaum R.O."/>
            <person name="Kuo R.C."/>
            <person name="Labutti K."/>
            <person name="Haridas S."/>
            <person name="Kuo A."/>
            <person name="Salamov A."/>
            <person name="Ahrendt S.R."/>
            <person name="Lipzen A."/>
            <person name="Sullivan W."/>
            <person name="Andreopoulos W.B."/>
            <person name="Clum A."/>
            <person name="Lindquist E."/>
            <person name="Daum C."/>
            <person name="Ramamoorthy G.K."/>
            <person name="Gryganskyi A."/>
            <person name="Culley D."/>
            <person name="Magnuson J.K."/>
            <person name="James T.Y."/>
            <person name="O'Malley M.A."/>
            <person name="Stajich J.E."/>
            <person name="Spatafora J.W."/>
            <person name="Visel A."/>
            <person name="Grigoriev I.V."/>
        </authorList>
    </citation>
    <scope>NUCLEOTIDE SEQUENCE [LARGE SCALE GENOMIC DNA]</scope>
    <source>
        <strain evidence="3 4">ATCC 12442</strain>
    </source>
</reference>
<evidence type="ECO:0000313" key="4">
    <source>
        <dbReference type="Proteomes" id="UP000193922"/>
    </source>
</evidence>
<dbReference type="EMBL" id="MCFD01000001">
    <property type="protein sequence ID" value="ORX74413.1"/>
    <property type="molecule type" value="Genomic_DNA"/>
</dbReference>
<feature type="transmembrane region" description="Helical" evidence="1">
    <location>
        <begin position="58"/>
        <end position="78"/>
    </location>
</feature>
<keyword evidence="4" id="KW-1185">Reference proteome</keyword>
<keyword evidence="1" id="KW-1133">Transmembrane helix</keyword>
<name>A0A1Y1WLN2_9FUNG</name>
<feature type="signal peptide" evidence="2">
    <location>
        <begin position="1"/>
        <end position="16"/>
    </location>
</feature>
<evidence type="ECO:0000256" key="2">
    <source>
        <dbReference type="SAM" id="SignalP"/>
    </source>
</evidence>
<evidence type="ECO:0000313" key="3">
    <source>
        <dbReference type="EMBL" id="ORX74413.1"/>
    </source>
</evidence>
<keyword evidence="1" id="KW-0812">Transmembrane</keyword>
<comment type="caution">
    <text evidence="3">The sequence shown here is derived from an EMBL/GenBank/DDBJ whole genome shotgun (WGS) entry which is preliminary data.</text>
</comment>
<dbReference type="AlphaFoldDB" id="A0A1Y1WLN2"/>
<protein>
    <recommendedName>
        <fullName evidence="5">Mid2 domain-containing protein</fullName>
    </recommendedName>
</protein>
<evidence type="ECO:0000256" key="1">
    <source>
        <dbReference type="SAM" id="Phobius"/>
    </source>
</evidence>
<dbReference type="RefSeq" id="XP_040747624.1">
    <property type="nucleotide sequence ID" value="XM_040885260.1"/>
</dbReference>
<sequence>MYKLISALFFLTVAMAQTAITASTTSTPTGAVESTGVDIGMSKGVVPTRAKCNLGCGVGIGAGCLGAIIIAVIAFIAVRRQRRKVRTIEMHDKWVAQKQLPDKPIPGAAPTSEVPQRHAPGLNMFLFIVL</sequence>
<keyword evidence="1" id="KW-0472">Membrane</keyword>
<keyword evidence="2" id="KW-0732">Signal</keyword>